<keyword evidence="2" id="KW-0472">Membrane</keyword>
<feature type="transmembrane region" description="Helical" evidence="2">
    <location>
        <begin position="846"/>
        <end position="865"/>
    </location>
</feature>
<evidence type="ECO:0000313" key="4">
    <source>
        <dbReference type="EMBL" id="SDK36347.1"/>
    </source>
</evidence>
<evidence type="ECO:0000313" key="5">
    <source>
        <dbReference type="Proteomes" id="UP000199053"/>
    </source>
</evidence>
<feature type="signal peptide" evidence="3">
    <location>
        <begin position="1"/>
        <end position="22"/>
    </location>
</feature>
<evidence type="ECO:0000256" key="1">
    <source>
        <dbReference type="ARBA" id="ARBA00022729"/>
    </source>
</evidence>
<dbReference type="InterPro" id="IPR028994">
    <property type="entry name" value="Integrin_alpha_N"/>
</dbReference>
<dbReference type="Pfam" id="PF14312">
    <property type="entry name" value="FG-GAP_2"/>
    <property type="match status" value="2"/>
</dbReference>
<protein>
    <submittedName>
        <fullName evidence="4">FG-GAP repeat-containing protein</fullName>
    </submittedName>
</protein>
<dbReference type="OrthoDB" id="8481850at2"/>
<dbReference type="PANTHER" id="PTHR36220">
    <property type="entry name" value="UNNAMED PRODUCT"/>
    <property type="match status" value="1"/>
</dbReference>
<proteinExistence type="predicted"/>
<dbReference type="InterPro" id="IPR013517">
    <property type="entry name" value="FG-GAP"/>
</dbReference>
<keyword evidence="2" id="KW-0812">Transmembrane</keyword>
<evidence type="ECO:0000256" key="3">
    <source>
        <dbReference type="SAM" id="SignalP"/>
    </source>
</evidence>
<gene>
    <name evidence="4" type="ORF">SAMN05660337_0214</name>
</gene>
<sequence length="870" mass="92457">MKKTTFVIFLLGLFVFPNICMAALPFQSIAPVESSLKSGWEKVPQDAASKIQIHLKQEMCRFEQQTDDSLSSSIIDGGLSLNVSTYDTRFKSGNSWFSLSLHSVGRAGVMLNSAEPTLNPDGTKLSLIRKGMTEWYVNHGASLEHGMVLNDKPKGLGLLNIAFITSGNLTPKQDGHDIVFIGEDSMRYAGIKAWDVAGKDLICSMSVADGKLIWAVDDSDAAYPVTIDPTVTYVKKVTAISAGAGEPQEDAFFGHEVDISGNIIAISAYGKTVGTTIEAGAVYLFSKNQGGDNNWGFIKKITAADAGGDIELQSGMKFGERIALSGDTLVVACPVKNIGTNYESGAVYVFSKDQGHADEWGFSQRITNGAIFNGHFGNSVAVCGDVLVIGRKSQTVGGQVYAGIAYIYIPNPGVPNTWQLLKFITAQTEAGTPDYRRGASFSKSLAVSENAIIVSADNAEYGLSVAGAVYIYSKDAGSPNNWGIVKKIIARKDNGDVDVQSWSSYGESLDISGDLAIVGSPDYQIGAKRLAGVAYIYSKDKDGADEWGIVKKLVAQKDNGDEYIFKDAEFGKKVSISGDLAIVSSNFGAYLYSKSQADVGVWGIVKKIGESETEPSSALYSNVAICGDDYVIGSSGKTELTLANAGAAYIFKTPNVMKPSGCADKTVTPTEVQPTGTSVLMNSVAKRVKTTKEIKDEHQTPAMGSMLGANVYEFTATVTANKIAYFCFNSSSLGERAAGEVSLFKLFPDKPSKSFTYSSGKNPDSEGYFWITDEGNSGQYIDPKTILVGARTYTVNYAVKDNGEYDLNSALGIITDPVVPGTVGGASSSSSGSSGSSSGCVLNPQAGFSMELVGLFIVALIGLCLRRKTA</sequence>
<dbReference type="STRING" id="246191.SAMN05660337_0214"/>
<accession>A0A1G9BA07</accession>
<organism evidence="4 5">
    <name type="scientific">Maridesulfovibrio ferrireducens</name>
    <dbReference type="NCBI Taxonomy" id="246191"/>
    <lineage>
        <taxon>Bacteria</taxon>
        <taxon>Pseudomonadati</taxon>
        <taxon>Thermodesulfobacteriota</taxon>
        <taxon>Desulfovibrionia</taxon>
        <taxon>Desulfovibrionales</taxon>
        <taxon>Desulfovibrionaceae</taxon>
        <taxon>Maridesulfovibrio</taxon>
    </lineage>
</organism>
<keyword evidence="2" id="KW-1133">Transmembrane helix</keyword>
<dbReference type="RefSeq" id="WP_092157390.1">
    <property type="nucleotide sequence ID" value="NZ_FNGA01000001.1"/>
</dbReference>
<reference evidence="5" key="1">
    <citation type="submission" date="2016-10" db="EMBL/GenBank/DDBJ databases">
        <authorList>
            <person name="Varghese N."/>
            <person name="Submissions S."/>
        </authorList>
    </citation>
    <scope>NUCLEOTIDE SEQUENCE [LARGE SCALE GENOMIC DNA]</scope>
    <source>
        <strain evidence="5">DSM 16995</strain>
    </source>
</reference>
<feature type="chain" id="PRO_5011741686" evidence="3">
    <location>
        <begin position="23"/>
        <end position="870"/>
    </location>
</feature>
<keyword evidence="5" id="KW-1185">Reference proteome</keyword>
<keyword evidence="1 3" id="KW-0732">Signal</keyword>
<dbReference type="Gene3D" id="2.130.10.130">
    <property type="entry name" value="Integrin alpha, N-terminal"/>
    <property type="match status" value="1"/>
</dbReference>
<dbReference type="PANTHER" id="PTHR36220:SF1">
    <property type="entry name" value="GAMMA TUBULIN COMPLEX COMPONENT C-TERMINAL DOMAIN-CONTAINING PROTEIN"/>
    <property type="match status" value="1"/>
</dbReference>
<evidence type="ECO:0000256" key="2">
    <source>
        <dbReference type="SAM" id="Phobius"/>
    </source>
</evidence>
<dbReference type="AlphaFoldDB" id="A0A1G9BA07"/>
<dbReference type="Proteomes" id="UP000199053">
    <property type="component" value="Unassembled WGS sequence"/>
</dbReference>
<dbReference type="EMBL" id="FNGA01000001">
    <property type="protein sequence ID" value="SDK36347.1"/>
    <property type="molecule type" value="Genomic_DNA"/>
</dbReference>
<name>A0A1G9BA07_9BACT</name>